<dbReference type="Pfam" id="PF04185">
    <property type="entry name" value="Phosphoesterase"/>
    <property type="match status" value="1"/>
</dbReference>
<protein>
    <recommendedName>
        <fullName evidence="3">phospholipase C</fullName>
        <ecNumber evidence="3">3.1.4.3</ecNumber>
    </recommendedName>
</protein>
<feature type="region of interest" description="Disordered" evidence="8">
    <location>
        <begin position="507"/>
        <end position="532"/>
    </location>
</feature>
<dbReference type="EC" id="3.1.4.3" evidence="3"/>
<comment type="similarity">
    <text evidence="2">Belongs to the bacterial phospholipase C family.</text>
</comment>
<keyword evidence="6" id="KW-0843">Virulence</keyword>
<dbReference type="InterPro" id="IPR006311">
    <property type="entry name" value="TAT_signal"/>
</dbReference>
<evidence type="ECO:0000256" key="6">
    <source>
        <dbReference type="ARBA" id="ARBA00023026"/>
    </source>
</evidence>
<evidence type="ECO:0000256" key="1">
    <source>
        <dbReference type="ARBA" id="ARBA00004191"/>
    </source>
</evidence>
<name>A0ABT9BMY6_9MICO</name>
<evidence type="ECO:0000256" key="4">
    <source>
        <dbReference type="ARBA" id="ARBA00022512"/>
    </source>
</evidence>
<comment type="subcellular location">
    <subcellularLocation>
        <location evidence="1">Secreted</location>
        <location evidence="1">Cell wall</location>
    </subcellularLocation>
</comment>
<dbReference type="PANTHER" id="PTHR31956:SF1">
    <property type="entry name" value="NON-SPECIFIC PHOSPHOLIPASE C1"/>
    <property type="match status" value="1"/>
</dbReference>
<comment type="catalytic activity">
    <reaction evidence="7">
        <text>a 1,2-diacyl-sn-glycero-3-phosphocholine + H2O = phosphocholine + a 1,2-diacyl-sn-glycerol + H(+)</text>
        <dbReference type="Rhea" id="RHEA:10604"/>
        <dbReference type="ChEBI" id="CHEBI:15377"/>
        <dbReference type="ChEBI" id="CHEBI:15378"/>
        <dbReference type="ChEBI" id="CHEBI:17815"/>
        <dbReference type="ChEBI" id="CHEBI:57643"/>
        <dbReference type="ChEBI" id="CHEBI:295975"/>
        <dbReference type="EC" id="3.1.4.3"/>
    </reaction>
    <physiologicalReaction direction="left-to-right" evidence="7">
        <dbReference type="Rhea" id="RHEA:10605"/>
    </physiologicalReaction>
</comment>
<evidence type="ECO:0000256" key="3">
    <source>
        <dbReference type="ARBA" id="ARBA00012018"/>
    </source>
</evidence>
<dbReference type="RefSeq" id="WP_305002773.1">
    <property type="nucleotide sequence ID" value="NZ_JAUQUB010000001.1"/>
</dbReference>
<dbReference type="InterPro" id="IPR007312">
    <property type="entry name" value="Phosphoesterase"/>
</dbReference>
<proteinExistence type="inferred from homology"/>
<organism evidence="9 10">
    <name type="scientific">Antiquaquibacter soli</name>
    <dbReference type="NCBI Taxonomy" id="3064523"/>
    <lineage>
        <taxon>Bacteria</taxon>
        <taxon>Bacillati</taxon>
        <taxon>Actinomycetota</taxon>
        <taxon>Actinomycetes</taxon>
        <taxon>Micrococcales</taxon>
        <taxon>Microbacteriaceae</taxon>
        <taxon>Antiquaquibacter</taxon>
    </lineage>
</organism>
<keyword evidence="5" id="KW-0378">Hydrolase</keyword>
<evidence type="ECO:0000256" key="8">
    <source>
        <dbReference type="SAM" id="MobiDB-lite"/>
    </source>
</evidence>
<evidence type="ECO:0000256" key="7">
    <source>
        <dbReference type="ARBA" id="ARBA00048421"/>
    </source>
</evidence>
<dbReference type="Proteomes" id="UP001241072">
    <property type="component" value="Unassembled WGS sequence"/>
</dbReference>
<keyword evidence="4" id="KW-0134">Cell wall</keyword>
<dbReference type="PANTHER" id="PTHR31956">
    <property type="entry name" value="NON-SPECIFIC PHOSPHOLIPASE C4-RELATED"/>
    <property type="match status" value="1"/>
</dbReference>
<reference evidence="9 10" key="1">
    <citation type="submission" date="2023-07" db="EMBL/GenBank/DDBJ databases">
        <title>Protaetiibacter sp. nov WY-16 isolated from soil.</title>
        <authorList>
            <person name="Liu B."/>
            <person name="Wan Y."/>
        </authorList>
    </citation>
    <scope>NUCLEOTIDE SEQUENCE [LARGE SCALE GENOMIC DNA]</scope>
    <source>
        <strain evidence="9 10">WY-16</strain>
    </source>
</reference>
<dbReference type="EMBL" id="JAUQUB010000001">
    <property type="protein sequence ID" value="MDO7882396.1"/>
    <property type="molecule type" value="Genomic_DNA"/>
</dbReference>
<evidence type="ECO:0000256" key="5">
    <source>
        <dbReference type="ARBA" id="ARBA00022801"/>
    </source>
</evidence>
<comment type="caution">
    <text evidence="9">The sequence shown here is derived from an EMBL/GenBank/DDBJ whole genome shotgun (WGS) entry which is preliminary data.</text>
</comment>
<evidence type="ECO:0000256" key="2">
    <source>
        <dbReference type="ARBA" id="ARBA00009717"/>
    </source>
</evidence>
<gene>
    <name evidence="9" type="ORF">Q5716_09195</name>
</gene>
<evidence type="ECO:0000313" key="10">
    <source>
        <dbReference type="Proteomes" id="UP001241072"/>
    </source>
</evidence>
<dbReference type="PROSITE" id="PS51318">
    <property type="entry name" value="TAT"/>
    <property type="match status" value="1"/>
</dbReference>
<keyword evidence="4" id="KW-0964">Secreted</keyword>
<keyword evidence="10" id="KW-1185">Reference proteome</keyword>
<evidence type="ECO:0000313" key="9">
    <source>
        <dbReference type="EMBL" id="MDO7882396.1"/>
    </source>
</evidence>
<sequence>MTDNDPSTTDPTKASRRAFLKTAAVGVGGFAAGAAVAGGTAAVIASQQSIPGFDPLAPRSEPGFDHVVTLMFENRSFDNILGWLYSNDELPSGATFDGLAQGSYSNPGPAGDSIEAHVYEGSTDEVMRHPQPDPGETYPHVNTQIFNVVDPATNADLYANGLQSPFNAPSSTSKPEMSGFVTDYVINYKELKKGTAPTAEEYRVAMGSFSPDMLPVFSAIAKGFAVYDAWHAGVPSQTFCNRSFFHASTSHGFVTNKDGGGYSKWIDAPPAPTIFNRLEEAGLSWRVYYDISQMVSFTGMLHAAVLEPYWKTNFRSMDQFYEDVKNGALPAYSFVEPRMVFNHNDMHPPFGTLKENEYEGQEFYDSALSDVRAGETLLHDVYSALRSAKSETGSNAINTAFLVTFDEHGGTFDHVPPPSAVPPTPEAPAGEMGFTFDRLGCRVPALLVSAYTAPGTIIHDEMHHGSLIATLNRLHGLSPLTRRDATANNVFNAVNLQTPRQTWEWPVTHPAYTPKNPEDVPKPNEKHKHRPLSAPAKGLLGLLLAKYEPDLPVPETYGDAYDVLVKHGKGLFGDRD</sequence>
<dbReference type="InterPro" id="IPR017850">
    <property type="entry name" value="Alkaline_phosphatase_core_sf"/>
</dbReference>
<dbReference type="Gene3D" id="3.40.720.10">
    <property type="entry name" value="Alkaline Phosphatase, subunit A"/>
    <property type="match status" value="2"/>
</dbReference>
<accession>A0ABT9BMY6</accession>